<reference evidence="7" key="1">
    <citation type="journal article" date="2019" name="Int. J. Syst. Evol. Microbiol.">
        <title>The Global Catalogue of Microorganisms (GCM) 10K type strain sequencing project: providing services to taxonomists for standard genome sequencing and annotation.</title>
        <authorList>
            <consortium name="The Broad Institute Genomics Platform"/>
            <consortium name="The Broad Institute Genome Sequencing Center for Infectious Disease"/>
            <person name="Wu L."/>
            <person name="Ma J."/>
        </authorList>
    </citation>
    <scope>NUCLEOTIDE SEQUENCE [LARGE SCALE GENOMIC DNA]</scope>
    <source>
        <strain evidence="7">JCM 18472</strain>
    </source>
</reference>
<feature type="domain" description="HTH lysR-type" evidence="5">
    <location>
        <begin position="12"/>
        <end position="67"/>
    </location>
</feature>
<dbReference type="InterPro" id="IPR058163">
    <property type="entry name" value="LysR-type_TF_proteobact-type"/>
</dbReference>
<evidence type="ECO:0000259" key="5">
    <source>
        <dbReference type="PROSITE" id="PS50931"/>
    </source>
</evidence>
<evidence type="ECO:0000256" key="4">
    <source>
        <dbReference type="ARBA" id="ARBA00023163"/>
    </source>
</evidence>
<keyword evidence="3" id="KW-0238">DNA-binding</keyword>
<accession>A0ABP9RJH7</accession>
<evidence type="ECO:0000313" key="6">
    <source>
        <dbReference type="EMBL" id="GAA5177920.1"/>
    </source>
</evidence>
<dbReference type="InterPro" id="IPR005119">
    <property type="entry name" value="LysR_subst-bd"/>
</dbReference>
<comment type="caution">
    <text evidence="6">The sequence shown here is derived from an EMBL/GenBank/DDBJ whole genome shotgun (WGS) entry which is preliminary data.</text>
</comment>
<keyword evidence="7" id="KW-1185">Reference proteome</keyword>
<evidence type="ECO:0000256" key="3">
    <source>
        <dbReference type="ARBA" id="ARBA00023125"/>
    </source>
</evidence>
<dbReference type="Pfam" id="PF03466">
    <property type="entry name" value="LysR_substrate"/>
    <property type="match status" value="1"/>
</dbReference>
<dbReference type="Pfam" id="PF00126">
    <property type="entry name" value="HTH_1"/>
    <property type="match status" value="1"/>
</dbReference>
<dbReference type="PANTHER" id="PTHR30537:SF5">
    <property type="entry name" value="HTH-TYPE TRANSCRIPTIONAL ACTIVATOR TTDR-RELATED"/>
    <property type="match status" value="1"/>
</dbReference>
<keyword evidence="4" id="KW-0804">Transcription</keyword>
<dbReference type="Gene3D" id="1.10.10.10">
    <property type="entry name" value="Winged helix-like DNA-binding domain superfamily/Winged helix DNA-binding domain"/>
    <property type="match status" value="1"/>
</dbReference>
<dbReference type="Gene3D" id="3.40.190.290">
    <property type="match status" value="1"/>
</dbReference>
<proteinExistence type="inferred from homology"/>
<dbReference type="PANTHER" id="PTHR30537">
    <property type="entry name" value="HTH-TYPE TRANSCRIPTIONAL REGULATOR"/>
    <property type="match status" value="1"/>
</dbReference>
<keyword evidence="2" id="KW-0805">Transcription regulation</keyword>
<dbReference type="RefSeq" id="WP_031385210.1">
    <property type="nucleotide sequence ID" value="NZ_BAABKI010000027.1"/>
</dbReference>
<evidence type="ECO:0000256" key="2">
    <source>
        <dbReference type="ARBA" id="ARBA00023015"/>
    </source>
</evidence>
<dbReference type="PROSITE" id="PS50931">
    <property type="entry name" value="HTH_LYSR"/>
    <property type="match status" value="1"/>
</dbReference>
<dbReference type="InterPro" id="IPR036390">
    <property type="entry name" value="WH_DNA-bd_sf"/>
</dbReference>
<evidence type="ECO:0000256" key="1">
    <source>
        <dbReference type="ARBA" id="ARBA00009437"/>
    </source>
</evidence>
<comment type="similarity">
    <text evidence="1">Belongs to the LysR transcriptional regulatory family.</text>
</comment>
<sequence length="307" mass="33001">MVDESETIGGALEDLRAFCAVAEFGTVSAAARHLRETKGSISRRLSRLERRLGVTLLARTPRAVSPTEEGMAFHAKAREALTWLDDAVEGARQSQEMPRGHLRVTAPVDLGMDVLPELVVRFRARHRQITVELLVTDAPLDLAVNRVDIALRASVGDLPDMGYRASAVAQFRIGLYAAPAYLAAHGSTPDAPSALAAHDWVVSREFAGAAQLRLTDRRGRSNEVIARPVIRTSDYASVLRLTLAGGGIGPIPDLVAAKAVASGALSRVLPEWSVSEGKLYAISLSGRAAPARVRVFRDFVRTELGAL</sequence>
<dbReference type="SUPFAM" id="SSF46785">
    <property type="entry name" value="Winged helix' DNA-binding domain"/>
    <property type="match status" value="1"/>
</dbReference>
<dbReference type="EMBL" id="BAABKI010000027">
    <property type="protein sequence ID" value="GAA5177920.1"/>
    <property type="molecule type" value="Genomic_DNA"/>
</dbReference>
<dbReference type="SUPFAM" id="SSF53850">
    <property type="entry name" value="Periplasmic binding protein-like II"/>
    <property type="match status" value="1"/>
</dbReference>
<dbReference type="CDD" id="cd08422">
    <property type="entry name" value="PBP2_CrgA_like"/>
    <property type="match status" value="1"/>
</dbReference>
<evidence type="ECO:0000313" key="7">
    <source>
        <dbReference type="Proteomes" id="UP001500074"/>
    </source>
</evidence>
<name>A0ABP9RJH7_9GAMM</name>
<dbReference type="InterPro" id="IPR036388">
    <property type="entry name" value="WH-like_DNA-bd_sf"/>
</dbReference>
<protein>
    <submittedName>
        <fullName evidence="6">LysR family transcriptional regulator</fullName>
    </submittedName>
</protein>
<dbReference type="Proteomes" id="UP001500074">
    <property type="component" value="Unassembled WGS sequence"/>
</dbReference>
<organism evidence="6 7">
    <name type="scientific">Modicisalibacter zincidurans</name>
    <dbReference type="NCBI Taxonomy" id="1178777"/>
    <lineage>
        <taxon>Bacteria</taxon>
        <taxon>Pseudomonadati</taxon>
        <taxon>Pseudomonadota</taxon>
        <taxon>Gammaproteobacteria</taxon>
        <taxon>Oceanospirillales</taxon>
        <taxon>Halomonadaceae</taxon>
        <taxon>Modicisalibacter</taxon>
    </lineage>
</organism>
<dbReference type="InterPro" id="IPR000847">
    <property type="entry name" value="LysR_HTH_N"/>
</dbReference>
<gene>
    <name evidence="6" type="ORF">GCM10023342_27120</name>
</gene>